<sequence>MVKADGTAATSASKELSTAISSAKMKMLKTDEHMIWMKVSKDLTAEAKNISETQDIKSSKNFSIQFTRNKKACKSLLLQVFFDSNMYFAKFLK</sequence>
<dbReference type="Pfam" id="PF11827">
    <property type="entry name" value="DUF3347"/>
    <property type="match status" value="1"/>
</dbReference>
<proteinExistence type="predicted"/>
<comment type="caution">
    <text evidence="2">The sequence shown here is derived from an EMBL/GenBank/DDBJ whole genome shotgun (WGS) entry which is preliminary data.</text>
</comment>
<dbReference type="EMBL" id="VFJE01000056">
    <property type="protein sequence ID" value="TPD65925.1"/>
    <property type="molecule type" value="Genomic_DNA"/>
</dbReference>
<evidence type="ECO:0000313" key="3">
    <source>
        <dbReference type="Proteomes" id="UP000319175"/>
    </source>
</evidence>
<dbReference type="Proteomes" id="UP000319175">
    <property type="component" value="Unassembled WGS sequence"/>
</dbReference>
<keyword evidence="3" id="KW-1185">Reference proteome</keyword>
<name>A0A501Q0I2_9FLAO</name>
<dbReference type="InterPro" id="IPR021782">
    <property type="entry name" value="DUF3347"/>
</dbReference>
<accession>A0A501Q0I2</accession>
<evidence type="ECO:0000259" key="1">
    <source>
        <dbReference type="Pfam" id="PF11827"/>
    </source>
</evidence>
<feature type="domain" description="DUF3347" evidence="1">
    <location>
        <begin position="1"/>
        <end position="58"/>
    </location>
</feature>
<organism evidence="2 3">
    <name type="scientific">Flavobacterium microcysteis</name>
    <dbReference type="NCBI Taxonomy" id="2596891"/>
    <lineage>
        <taxon>Bacteria</taxon>
        <taxon>Pseudomonadati</taxon>
        <taxon>Bacteroidota</taxon>
        <taxon>Flavobacteriia</taxon>
        <taxon>Flavobacteriales</taxon>
        <taxon>Flavobacteriaceae</taxon>
        <taxon>Flavobacterium</taxon>
    </lineage>
</organism>
<reference evidence="2 3" key="2">
    <citation type="submission" date="2019-06" db="EMBL/GenBank/DDBJ databases">
        <authorList>
            <person name="Seo Y."/>
        </authorList>
    </citation>
    <scope>NUCLEOTIDE SEQUENCE [LARGE SCALE GENOMIC DNA]</scope>
    <source>
        <strain evidence="2 3">MaA-Y11</strain>
    </source>
</reference>
<reference evidence="2 3" key="1">
    <citation type="submission" date="2019-06" db="EMBL/GenBank/DDBJ databases">
        <title>Flavobacterium sp. MaA-Y11 from geoumgang.</title>
        <authorList>
            <person name="Jeong S."/>
        </authorList>
    </citation>
    <scope>NUCLEOTIDE SEQUENCE [LARGE SCALE GENOMIC DNA]</scope>
    <source>
        <strain evidence="2 3">MaA-Y11</strain>
    </source>
</reference>
<dbReference type="AlphaFoldDB" id="A0A501Q0I2"/>
<gene>
    <name evidence="2" type="ORF">FJA49_17250</name>
</gene>
<protein>
    <submittedName>
        <fullName evidence="2">DUF3347 domain-containing protein</fullName>
    </submittedName>
</protein>
<evidence type="ECO:0000313" key="2">
    <source>
        <dbReference type="EMBL" id="TPD65925.1"/>
    </source>
</evidence>